<evidence type="ECO:0000256" key="1">
    <source>
        <dbReference type="SAM" id="MobiDB-lite"/>
    </source>
</evidence>
<dbReference type="RefSeq" id="WP_377787881.1">
    <property type="nucleotide sequence ID" value="NZ_JBHLYQ010000013.1"/>
</dbReference>
<name>A0ABV6C032_9ACTN</name>
<proteinExistence type="predicted"/>
<dbReference type="Proteomes" id="UP001589788">
    <property type="component" value="Unassembled WGS sequence"/>
</dbReference>
<evidence type="ECO:0000313" key="3">
    <source>
        <dbReference type="Proteomes" id="UP001589788"/>
    </source>
</evidence>
<keyword evidence="3" id="KW-1185">Reference proteome</keyword>
<evidence type="ECO:0000313" key="2">
    <source>
        <dbReference type="EMBL" id="MFC0081039.1"/>
    </source>
</evidence>
<dbReference type="EMBL" id="JBHLYQ010000013">
    <property type="protein sequence ID" value="MFC0081039.1"/>
    <property type="molecule type" value="Genomic_DNA"/>
</dbReference>
<gene>
    <name evidence="2" type="ORF">ACFFRE_02555</name>
</gene>
<protein>
    <submittedName>
        <fullName evidence="2">Uncharacterized protein</fullName>
    </submittedName>
</protein>
<sequence>MTDETLGQEAGGPGSTEPGPVADGDDRGTGAAPVGIRDGAGERRPNRPPSALVVWSAADEADQPRLPVVVEEDGDPEGLGRALWALVQRVGVDRTMSALEEGRVWHRVDPQCAGASAPGVIGVPGVGLRRVEPPSAVLAEAEAGELAEGTWWYALERRGMSIERQLAGHRRHVAFVAFEGPEPTWRDLLLAGAS</sequence>
<feature type="region of interest" description="Disordered" evidence="1">
    <location>
        <begin position="1"/>
        <end position="52"/>
    </location>
</feature>
<accession>A0ABV6C032</accession>
<reference evidence="2 3" key="1">
    <citation type="submission" date="2024-09" db="EMBL/GenBank/DDBJ databases">
        <authorList>
            <person name="Sun Q."/>
            <person name="Mori K."/>
        </authorList>
    </citation>
    <scope>NUCLEOTIDE SEQUENCE [LARGE SCALE GENOMIC DNA]</scope>
    <source>
        <strain evidence="2 3">JCM 15389</strain>
    </source>
</reference>
<organism evidence="2 3">
    <name type="scientific">Aciditerrimonas ferrireducens</name>
    <dbReference type="NCBI Taxonomy" id="667306"/>
    <lineage>
        <taxon>Bacteria</taxon>
        <taxon>Bacillati</taxon>
        <taxon>Actinomycetota</taxon>
        <taxon>Acidimicrobiia</taxon>
        <taxon>Acidimicrobiales</taxon>
        <taxon>Acidimicrobiaceae</taxon>
        <taxon>Aciditerrimonas</taxon>
    </lineage>
</organism>
<comment type="caution">
    <text evidence="2">The sequence shown here is derived from an EMBL/GenBank/DDBJ whole genome shotgun (WGS) entry which is preliminary data.</text>
</comment>